<evidence type="ECO:0000313" key="9">
    <source>
        <dbReference type="Proteomes" id="UP000063429"/>
    </source>
</evidence>
<protein>
    <submittedName>
        <fullName evidence="8">Iron transporter</fullName>
    </submittedName>
</protein>
<sequence>MTMTKSKSTPTTWLKRLGPGLITGAADDDPSGIATYSQAGAQFGFNTLWTVLLTYPLMVGIQIVSARIGAFSGHGLATNIGRHFPRWMLHGIVILLLLANVINIAADLVAMGDAVTLVIGGPHHLYALALGMTSLVLQVWIPYQRYVNVLKWLTLTLFAYVGTVFALHIDWSEVWSRTFFPHITLSRDYVTMIVAIFGTTISPYLFFWQASQEVEEQRRAPAGEALKRRPEDAAAGLARMKFDTCVGMGVSNAVAFFIMLTTAITLHQHGVHDIESSTRAASALKPVAGELAFILFSLGIIGSGMLAIPVLAGSAAYAMAGTFRWSNSLEDKPGMAKRFYGVIALATIIGAALAFASVNTIQALFWSAVINGVIAVPVMVIMMLLAVNAKVMGRFILGLKMRILGWCATFAMAAAVVAMLAAMI</sequence>
<comment type="subcellular location">
    <subcellularLocation>
        <location evidence="1">Membrane</location>
        <topology evidence="1">Multi-pass membrane protein</topology>
    </subcellularLocation>
</comment>
<keyword evidence="6 7" id="KW-0472">Membrane</keyword>
<evidence type="ECO:0000256" key="3">
    <source>
        <dbReference type="ARBA" id="ARBA00022692"/>
    </source>
</evidence>
<accession>A0ABN4HWU1</accession>
<keyword evidence="4" id="KW-0769">Symport</keyword>
<feature type="transmembrane region" description="Helical" evidence="7">
    <location>
        <begin position="189"/>
        <end position="208"/>
    </location>
</feature>
<evidence type="ECO:0000256" key="2">
    <source>
        <dbReference type="ARBA" id="ARBA00022448"/>
    </source>
</evidence>
<evidence type="ECO:0000256" key="7">
    <source>
        <dbReference type="SAM" id="Phobius"/>
    </source>
</evidence>
<feature type="transmembrane region" description="Helical" evidence="7">
    <location>
        <begin position="249"/>
        <end position="271"/>
    </location>
</feature>
<organism evidence="8 9">
    <name type="scientific">Herbaspirillum hiltneri N3</name>
    <dbReference type="NCBI Taxonomy" id="1262470"/>
    <lineage>
        <taxon>Bacteria</taxon>
        <taxon>Pseudomonadati</taxon>
        <taxon>Pseudomonadota</taxon>
        <taxon>Betaproteobacteria</taxon>
        <taxon>Burkholderiales</taxon>
        <taxon>Oxalobacteraceae</taxon>
        <taxon>Herbaspirillum</taxon>
    </lineage>
</organism>
<dbReference type="Proteomes" id="UP000063429">
    <property type="component" value="Chromosome"/>
</dbReference>
<feature type="transmembrane region" description="Helical" evidence="7">
    <location>
        <begin position="339"/>
        <end position="358"/>
    </location>
</feature>
<evidence type="ECO:0000256" key="1">
    <source>
        <dbReference type="ARBA" id="ARBA00004141"/>
    </source>
</evidence>
<name>A0ABN4HWU1_9BURK</name>
<dbReference type="PANTHER" id="PTHR11706">
    <property type="entry name" value="SOLUTE CARRIER PROTEIN FAMILY 11 MEMBER"/>
    <property type="match status" value="1"/>
</dbReference>
<dbReference type="EMBL" id="CP011409">
    <property type="protein sequence ID" value="AKZ63443.1"/>
    <property type="molecule type" value="Genomic_DNA"/>
</dbReference>
<feature type="transmembrane region" description="Helical" evidence="7">
    <location>
        <begin position="47"/>
        <end position="66"/>
    </location>
</feature>
<keyword evidence="5 7" id="KW-1133">Transmembrane helix</keyword>
<evidence type="ECO:0000256" key="4">
    <source>
        <dbReference type="ARBA" id="ARBA00022847"/>
    </source>
</evidence>
<feature type="transmembrane region" description="Helical" evidence="7">
    <location>
        <begin position="364"/>
        <end position="391"/>
    </location>
</feature>
<feature type="transmembrane region" description="Helical" evidence="7">
    <location>
        <begin position="403"/>
        <end position="423"/>
    </location>
</feature>
<keyword evidence="3 7" id="KW-0812">Transmembrane</keyword>
<feature type="transmembrane region" description="Helical" evidence="7">
    <location>
        <begin position="87"/>
        <end position="105"/>
    </location>
</feature>
<feature type="transmembrane region" description="Helical" evidence="7">
    <location>
        <begin position="150"/>
        <end position="169"/>
    </location>
</feature>
<feature type="transmembrane region" description="Helical" evidence="7">
    <location>
        <begin position="125"/>
        <end position="143"/>
    </location>
</feature>
<keyword evidence="9" id="KW-1185">Reference proteome</keyword>
<gene>
    <name evidence="8" type="ORF">F506_12855</name>
</gene>
<feature type="transmembrane region" description="Helical" evidence="7">
    <location>
        <begin position="291"/>
        <end position="318"/>
    </location>
</feature>
<dbReference type="Pfam" id="PF01566">
    <property type="entry name" value="Nramp"/>
    <property type="match status" value="1"/>
</dbReference>
<keyword evidence="2" id="KW-0813">Transport</keyword>
<evidence type="ECO:0000313" key="8">
    <source>
        <dbReference type="EMBL" id="AKZ63443.1"/>
    </source>
</evidence>
<evidence type="ECO:0000256" key="5">
    <source>
        <dbReference type="ARBA" id="ARBA00022989"/>
    </source>
</evidence>
<evidence type="ECO:0000256" key="6">
    <source>
        <dbReference type="ARBA" id="ARBA00023136"/>
    </source>
</evidence>
<reference evidence="9" key="1">
    <citation type="journal article" date="2015" name="Genome Announc.">
        <title>Complete Genome Sequence of Herbaspirillum hiltneri N3 (DSM 17495), Isolated from Surface-Sterilized Wheat Roots.</title>
        <authorList>
            <person name="Guizelini D."/>
            <person name="Saizaki P.M."/>
            <person name="Coimbra N.A."/>
            <person name="Weiss V.A."/>
            <person name="Faoro H."/>
            <person name="Sfeir M.Z."/>
            <person name="Baura V.A."/>
            <person name="Monteiro R.A."/>
            <person name="Chubatsu L.S."/>
            <person name="Souza E.M."/>
            <person name="Cruz L.M."/>
            <person name="Pedrosa F.O."/>
            <person name="Raittz R.T."/>
            <person name="Marchaukoski J.N."/>
            <person name="Steffens M.B."/>
        </authorList>
    </citation>
    <scope>NUCLEOTIDE SEQUENCE [LARGE SCALE GENOMIC DNA]</scope>
    <source>
        <strain evidence="9">N3</strain>
    </source>
</reference>
<proteinExistence type="predicted"/>
<dbReference type="PANTHER" id="PTHR11706:SF33">
    <property type="entry name" value="NATURAL RESISTANCE-ASSOCIATED MACROPHAGE PROTEIN 2"/>
    <property type="match status" value="1"/>
</dbReference>
<dbReference type="InterPro" id="IPR001046">
    <property type="entry name" value="NRAMP_fam"/>
</dbReference>